<dbReference type="Proteomes" id="UP000095300">
    <property type="component" value="Unassembled WGS sequence"/>
</dbReference>
<sequence>FDDFNARINLEICDALYELNQFENCAVELHDNTRKFCRSSEAGFLNRLVVVEENLKDSLGDPLGSFILKSGNHFAAVAEDFETNQHIDARPLWKILKEQDGCDIISILEKEEVLLSPLELARRRRAFKVCNQIYLKKTWIDVFFLKHLQENKNFLLPQSKGSTPVLHSLCTTKCDEVTKFLKMLQARSPLYAEKLRMCPNKRLGQKRRDEYLNRVQYQTRRTILSQLRAIRRLRNEGDIE</sequence>
<organism evidence="1 2">
    <name type="scientific">Stomoxys calcitrans</name>
    <name type="common">Stable fly</name>
    <name type="synonym">Conops calcitrans</name>
    <dbReference type="NCBI Taxonomy" id="35570"/>
    <lineage>
        <taxon>Eukaryota</taxon>
        <taxon>Metazoa</taxon>
        <taxon>Ecdysozoa</taxon>
        <taxon>Arthropoda</taxon>
        <taxon>Hexapoda</taxon>
        <taxon>Insecta</taxon>
        <taxon>Pterygota</taxon>
        <taxon>Neoptera</taxon>
        <taxon>Endopterygota</taxon>
        <taxon>Diptera</taxon>
        <taxon>Brachycera</taxon>
        <taxon>Muscomorpha</taxon>
        <taxon>Muscoidea</taxon>
        <taxon>Muscidae</taxon>
        <taxon>Stomoxys</taxon>
    </lineage>
</organism>
<dbReference type="EnsemblMetazoa" id="SCAU005026-RA">
    <property type="protein sequence ID" value="SCAU005026-PA"/>
    <property type="gene ID" value="SCAU005026"/>
</dbReference>
<protein>
    <submittedName>
        <fullName evidence="1">Uncharacterized protein</fullName>
    </submittedName>
</protein>
<dbReference type="PANTHER" id="PTHR21391:SF0">
    <property type="entry name" value="AT04489P-RELATED"/>
    <property type="match status" value="1"/>
</dbReference>
<accession>A0A1I8P5K3</accession>
<reference evidence="1" key="1">
    <citation type="submission" date="2020-05" db="UniProtKB">
        <authorList>
            <consortium name="EnsemblMetazoa"/>
        </authorList>
    </citation>
    <scope>IDENTIFICATION</scope>
    <source>
        <strain evidence="1">USDA</strain>
    </source>
</reference>
<dbReference type="AlphaFoldDB" id="A0A1I8P5K3"/>
<dbReference type="PANTHER" id="PTHR21391">
    <property type="entry name" value="AT04489P-RELATED"/>
    <property type="match status" value="1"/>
</dbReference>
<dbReference type="STRING" id="35570.A0A1I8P5K3"/>
<proteinExistence type="predicted"/>
<dbReference type="VEuPathDB" id="VectorBase:SCAU005026"/>
<evidence type="ECO:0000313" key="2">
    <source>
        <dbReference type="Proteomes" id="UP000095300"/>
    </source>
</evidence>
<name>A0A1I8P5K3_STOCA</name>
<gene>
    <name evidence="1" type="primary">106095292</name>
</gene>
<keyword evidence="2" id="KW-1185">Reference proteome</keyword>
<evidence type="ECO:0000313" key="1">
    <source>
        <dbReference type="EnsemblMetazoa" id="SCAU005026-PA"/>
    </source>
</evidence>